<dbReference type="PANTHER" id="PTHR11606:SF13">
    <property type="entry name" value="GLUTAMATE DEHYDROGENASE 1, MITOCHONDRIAL"/>
    <property type="match status" value="1"/>
</dbReference>
<reference evidence="11" key="3">
    <citation type="submission" date="2015-08" db="EMBL/GenBank/DDBJ databases">
        <title>Draft Genome Sequence of a Heterotrophic Facultative Anaerobic Bacterium Ardenticatena maritima Strain 110S.</title>
        <authorList>
            <person name="Kawaichi S."/>
            <person name="Yoshida T."/>
            <person name="Sako Y."/>
            <person name="Nakamura R."/>
        </authorList>
    </citation>
    <scope>NUCLEOTIDE SEQUENCE [LARGE SCALE GENOMIC DNA]</scope>
    <source>
        <strain evidence="11">110S</strain>
    </source>
</reference>
<evidence type="ECO:0000313" key="10">
    <source>
        <dbReference type="EMBL" id="KPL89045.1"/>
    </source>
</evidence>
<feature type="site" description="Important for catalysis" evidence="6">
    <location>
        <position position="151"/>
    </location>
</feature>
<dbReference type="Pfam" id="PF00208">
    <property type="entry name" value="ELFV_dehydrog"/>
    <property type="match status" value="1"/>
</dbReference>
<dbReference type="GO" id="GO:0000166">
    <property type="term" value="F:nucleotide binding"/>
    <property type="evidence" value="ECO:0007669"/>
    <property type="project" value="UniProtKB-KW"/>
</dbReference>
<dbReference type="OrthoDB" id="9803297at2"/>
<dbReference type="RefSeq" id="WP_054492705.1">
    <property type="nucleotide sequence ID" value="NZ_BBZA01000083.1"/>
</dbReference>
<dbReference type="Pfam" id="PF02812">
    <property type="entry name" value="ELFV_dehydrog_N"/>
    <property type="match status" value="1"/>
</dbReference>
<dbReference type="Proteomes" id="UP000037784">
    <property type="component" value="Unassembled WGS sequence"/>
</dbReference>
<proteinExistence type="inferred from homology"/>
<feature type="domain" description="Glutamate/phenylalanine/leucine/valine/L-tryptophan dehydrogenase C-terminal" evidence="8">
    <location>
        <begin position="188"/>
        <end position="419"/>
    </location>
</feature>
<dbReference type="PRINTS" id="PR00082">
    <property type="entry name" value="GLFDHDRGNASE"/>
</dbReference>
<dbReference type="GO" id="GO:0006538">
    <property type="term" value="P:L-glutamate catabolic process"/>
    <property type="evidence" value="ECO:0007669"/>
    <property type="project" value="TreeGrafter"/>
</dbReference>
<evidence type="ECO:0000256" key="5">
    <source>
        <dbReference type="PIRSR" id="PIRSR000185-2"/>
    </source>
</evidence>
<dbReference type="CDD" id="cd01076">
    <property type="entry name" value="NAD_bind_1_Glu_DH"/>
    <property type="match status" value="1"/>
</dbReference>
<dbReference type="InterPro" id="IPR006097">
    <property type="entry name" value="Glu/Leu/Phe/Val/Trp_DH_dimer"/>
</dbReference>
<reference evidence="9" key="1">
    <citation type="journal article" date="2015" name="Genome Announc.">
        <title>Draft Genome Sequence of a Heterotrophic Facultative Anaerobic Thermophilic Bacterium, Ardenticatena maritima Strain 110ST.</title>
        <authorList>
            <person name="Kawaichi S."/>
            <person name="Yoshida T."/>
            <person name="Sako Y."/>
            <person name="Nakamura R."/>
        </authorList>
    </citation>
    <scope>NUCLEOTIDE SEQUENCE [LARGE SCALE GENOMIC DNA]</scope>
    <source>
        <strain evidence="9">110S</strain>
    </source>
</reference>
<dbReference type="InterPro" id="IPR006095">
    <property type="entry name" value="Glu/Leu/Phe/Val/Trp_DH"/>
</dbReference>
<dbReference type="InterPro" id="IPR033922">
    <property type="entry name" value="NAD_bind_Glu_DH"/>
</dbReference>
<comment type="similarity">
    <text evidence="1 3 7">Belongs to the Glu/Leu/Phe/Val dehydrogenases family.</text>
</comment>
<feature type="binding site" evidence="5">
    <location>
        <position position="355"/>
    </location>
    <ligand>
        <name>substrate</name>
    </ligand>
</feature>
<dbReference type="PIRSF" id="PIRSF000185">
    <property type="entry name" value="Glu_DH"/>
    <property type="match status" value="1"/>
</dbReference>
<keyword evidence="5" id="KW-0547">Nucleotide-binding</keyword>
<dbReference type="Gene3D" id="3.40.50.10860">
    <property type="entry name" value="Leucine Dehydrogenase, chain A, domain 1"/>
    <property type="match status" value="1"/>
</dbReference>
<dbReference type="InterPro" id="IPR006096">
    <property type="entry name" value="Glu/Leu/Phe/Val/Trp_DH_C"/>
</dbReference>
<dbReference type="FunFam" id="3.40.50.10860:FF:000003">
    <property type="entry name" value="Glutamate dehydrogenase"/>
    <property type="match status" value="1"/>
</dbReference>
<dbReference type="SMART" id="SM00839">
    <property type="entry name" value="ELFV_dehydrog"/>
    <property type="match status" value="1"/>
</dbReference>
<dbReference type="EMBL" id="LGKN01000003">
    <property type="protein sequence ID" value="KPL89045.1"/>
    <property type="molecule type" value="Genomic_DNA"/>
</dbReference>
<dbReference type="Gene3D" id="3.40.50.720">
    <property type="entry name" value="NAD(P)-binding Rossmann-like Domain"/>
    <property type="match status" value="1"/>
</dbReference>
<feature type="binding site" evidence="5">
    <location>
        <position position="75"/>
    </location>
    <ligand>
        <name>substrate</name>
    </ligand>
</feature>
<dbReference type="SUPFAM" id="SSF51735">
    <property type="entry name" value="NAD(P)-binding Rossmann-fold domains"/>
    <property type="match status" value="1"/>
</dbReference>
<sequence>MLHVSPDVVRSPFVIAQQQFDAAADVLNLDPAMREFLRWPLREFHFRIPVKMDDGSVRIFQAFRVQYNDARGPTKGGIRFHPEETIDTVRALAAWMTWKTAVMDLPLGGGKGGVVCNPKELSEGELERLSRGYMRQVARLVGPELDVPAPDVYTNPQIMAWMMDEYNVIVGRHEPGVITGKPPALGGSKGRHDATARGGIYAVREAAKVLGIDLRGQPAAIQGYGNAGSYAHKLAVELLGMKVVAVSDSRGGIYNPDGLDYEAVLAHKRETGSVVGFSGAQPLGSNDVLEVPVTVLFPAALENVITSENAPRIQARIVAELANGPTTPEADEILHARDIFVIPDFLCNAGGVTVSYFEQVQDAMNYFWTEEEVYQRLDEKMTRAFHDVHEAAQEWKVHNRLAAYIVAVSRVAEAVRLRGWV</sequence>
<evidence type="ECO:0000259" key="8">
    <source>
        <dbReference type="SMART" id="SM00839"/>
    </source>
</evidence>
<evidence type="ECO:0000313" key="11">
    <source>
        <dbReference type="Proteomes" id="UP000037784"/>
    </source>
</evidence>
<evidence type="ECO:0000256" key="3">
    <source>
        <dbReference type="PIRNR" id="PIRNR000185"/>
    </source>
</evidence>
<feature type="binding site" evidence="5">
    <location>
        <position position="226"/>
    </location>
    <ligand>
        <name>NAD(+)</name>
        <dbReference type="ChEBI" id="CHEBI:57540"/>
    </ligand>
</feature>
<dbReference type="AlphaFoldDB" id="A0A0M9UCD1"/>
<dbReference type="PATRIC" id="fig|872965.6.peg.10"/>
<dbReference type="GO" id="GO:0004352">
    <property type="term" value="F:glutamate dehydrogenase (NAD+) activity"/>
    <property type="evidence" value="ECO:0007669"/>
    <property type="project" value="TreeGrafter"/>
</dbReference>
<evidence type="ECO:0000256" key="7">
    <source>
        <dbReference type="RuleBase" id="RU004417"/>
    </source>
</evidence>
<dbReference type="STRING" id="872965.SE16_00350"/>
<dbReference type="InterPro" id="IPR036291">
    <property type="entry name" value="NAD(P)-bd_dom_sf"/>
</dbReference>
<evidence type="ECO:0000313" key="9">
    <source>
        <dbReference type="EMBL" id="GAP62804.1"/>
    </source>
</evidence>
<feature type="active site" description="Proton donor" evidence="4">
    <location>
        <position position="111"/>
    </location>
</feature>
<evidence type="ECO:0000313" key="12">
    <source>
        <dbReference type="Proteomes" id="UP000050502"/>
    </source>
</evidence>
<evidence type="ECO:0000256" key="2">
    <source>
        <dbReference type="ARBA" id="ARBA00023002"/>
    </source>
</evidence>
<dbReference type="PROSITE" id="PS00074">
    <property type="entry name" value="GLFV_DEHYDROGENASE"/>
    <property type="match status" value="1"/>
</dbReference>
<name>A0A0M9UCD1_9CHLR</name>
<dbReference type="InterPro" id="IPR046346">
    <property type="entry name" value="Aminoacid_DH-like_N_sf"/>
</dbReference>
<dbReference type="InterPro" id="IPR033524">
    <property type="entry name" value="Glu/Leu/Phe/Val_DH_AS"/>
</dbReference>
<organism evidence="9 11">
    <name type="scientific">Ardenticatena maritima</name>
    <dbReference type="NCBI Taxonomy" id="872965"/>
    <lineage>
        <taxon>Bacteria</taxon>
        <taxon>Bacillati</taxon>
        <taxon>Chloroflexota</taxon>
        <taxon>Ardenticatenia</taxon>
        <taxon>Ardenticatenales</taxon>
        <taxon>Ardenticatenaceae</taxon>
        <taxon>Ardenticatena</taxon>
    </lineage>
</organism>
<reference evidence="10 12" key="2">
    <citation type="submission" date="2015-07" db="EMBL/GenBank/DDBJ databases">
        <title>Whole genome sequence of Ardenticatena maritima DSM 23922.</title>
        <authorList>
            <person name="Hemp J."/>
            <person name="Ward L.M."/>
            <person name="Pace L.A."/>
            <person name="Fischer W.W."/>
        </authorList>
    </citation>
    <scope>NUCLEOTIDE SEQUENCE [LARGE SCALE GENOMIC DNA]</scope>
    <source>
        <strain evidence="10 12">110S</strain>
    </source>
</reference>
<evidence type="ECO:0000256" key="4">
    <source>
        <dbReference type="PIRSR" id="PIRSR000185-1"/>
    </source>
</evidence>
<feature type="binding site" evidence="5">
    <location>
        <position position="99"/>
    </location>
    <ligand>
        <name>substrate</name>
    </ligand>
</feature>
<comment type="caution">
    <text evidence="9">The sequence shown here is derived from an EMBL/GenBank/DDBJ whole genome shotgun (WGS) entry which is preliminary data.</text>
</comment>
<dbReference type="InterPro" id="IPR014362">
    <property type="entry name" value="Glu_DH"/>
</dbReference>
<dbReference type="EMBL" id="BBZA01000083">
    <property type="protein sequence ID" value="GAP62804.1"/>
    <property type="molecule type" value="Genomic_DNA"/>
</dbReference>
<accession>A0A0M9UCD1</accession>
<keyword evidence="11" id="KW-1185">Reference proteome</keyword>
<feature type="binding site" evidence="5">
    <location>
        <position position="195"/>
    </location>
    <ligand>
        <name>NAD(+)</name>
        <dbReference type="ChEBI" id="CHEBI:57540"/>
    </ligand>
</feature>
<keyword evidence="2 3" id="KW-0560">Oxidoreductase</keyword>
<dbReference type="PANTHER" id="PTHR11606">
    <property type="entry name" value="GLUTAMATE DEHYDROGENASE"/>
    <property type="match status" value="1"/>
</dbReference>
<dbReference type="Proteomes" id="UP000050502">
    <property type="component" value="Unassembled WGS sequence"/>
</dbReference>
<protein>
    <recommendedName>
        <fullName evidence="3">Glutamate dehydrogenase</fullName>
    </recommendedName>
</protein>
<dbReference type="SUPFAM" id="SSF53223">
    <property type="entry name" value="Aminoacid dehydrogenase-like, N-terminal domain"/>
    <property type="match status" value="1"/>
</dbReference>
<evidence type="ECO:0000256" key="6">
    <source>
        <dbReference type="PIRSR" id="PIRSR000185-3"/>
    </source>
</evidence>
<evidence type="ECO:0000256" key="1">
    <source>
        <dbReference type="ARBA" id="ARBA00006382"/>
    </source>
</evidence>
<keyword evidence="5" id="KW-0520">NAD</keyword>
<gene>
    <name evidence="9" type="ORF">ARMA_1227</name>
    <name evidence="10" type="ORF">SE16_00350</name>
</gene>